<keyword evidence="2" id="KW-1185">Reference proteome</keyword>
<proteinExistence type="predicted"/>
<dbReference type="EMBL" id="JBHUCM010000066">
    <property type="protein sequence ID" value="MFD1546421.1"/>
    <property type="molecule type" value="Genomic_DNA"/>
</dbReference>
<comment type="caution">
    <text evidence="1">The sequence shown here is derived from an EMBL/GenBank/DDBJ whole genome shotgun (WGS) entry which is preliminary data.</text>
</comment>
<name>A0ABW4GWB2_9ACTN</name>
<organism evidence="1 2">
    <name type="scientific">Nonomuraea guangzhouensis</name>
    <dbReference type="NCBI Taxonomy" id="1291555"/>
    <lineage>
        <taxon>Bacteria</taxon>
        <taxon>Bacillati</taxon>
        <taxon>Actinomycetota</taxon>
        <taxon>Actinomycetes</taxon>
        <taxon>Streptosporangiales</taxon>
        <taxon>Streptosporangiaceae</taxon>
        <taxon>Nonomuraea</taxon>
    </lineage>
</organism>
<dbReference type="Proteomes" id="UP001597097">
    <property type="component" value="Unassembled WGS sequence"/>
</dbReference>
<reference evidence="2" key="1">
    <citation type="journal article" date="2019" name="Int. J. Syst. Evol. Microbiol.">
        <title>The Global Catalogue of Microorganisms (GCM) 10K type strain sequencing project: providing services to taxonomists for standard genome sequencing and annotation.</title>
        <authorList>
            <consortium name="The Broad Institute Genomics Platform"/>
            <consortium name="The Broad Institute Genome Sequencing Center for Infectious Disease"/>
            <person name="Wu L."/>
            <person name="Ma J."/>
        </authorList>
    </citation>
    <scope>NUCLEOTIDE SEQUENCE [LARGE SCALE GENOMIC DNA]</scope>
    <source>
        <strain evidence="2">CGMCC 1.15399</strain>
    </source>
</reference>
<protein>
    <recommendedName>
        <fullName evidence="3">WD40 repeat domain-containing protein</fullName>
    </recommendedName>
</protein>
<sequence length="1142" mass="119584">MTVPGTLEARSRLPCRAALAEAFTELGTRRGTSASGLLDRLIGREQLWWKCCQEAVREDPDWLFQDQAGHWRDWINRNVPDGSAAGPHPADLAYLVAQALCGAPGSPEAHVEALEPANEAWNQARLLPPEALLGGFAAPDQVVPDAPERVRRRLAYLVDAVSGGRAHIMVGLTALLLAGAERRKRPVVRVSVVFDRVGHDGTGQDEGVAGVLELRELRAGPMGLFPDPQAMAGARSTGQSFTASLSHAWHASPWSDRGRCVLWRLVLPGHSSAALQISGGSLGAAFALGLRELFRHPVSNRPSAAGLRAIVYGLRPGTAVTGCLDAAARLARVGGLGAKLQVAQRKRWQLVVPEENRADISEPPATVKFAATLRQAERYARQWRTARLVTAAAILMAAVTSGTVVSNIQATAATRKQTAAQLANVSAALLNTDTGLAQLFAAQAYHHDPTPQTRAALLQAVTASPHLVRSLQADGPIAATAASGDGHTVAAGTEGGKVLTWRPAGDLGYARRQQATTLDGAVKMIAIDADGDTGAAMDDTAVRIWSSSRSVGSFSLPPGQRPTAVAVSPSGRYVAVTMEDDLTQPRLRLVELTTGRVRDKVLKDMSSAPDLIAAPDDGQLILLDAANGNWARVSVPELRHLGGSAVGFGAHNFGSALAANGGYFTYSNAGTSLPLWTTRGSPDYDRPTLTAATQGTNPVALALSADGSRVAQGVNTTIYVSVTVRSTQDRQPPTALTGAGPLHYDSLAFVGPGNDRLLSASGDLLTLWDLSQVSRIGAASEAIIPESCNGCNEPRIGVQPGNRHVAVVDGNGSALNVQALGSRVTRRWTERAEVGRLSVYGPPLWTSDGTKIILVSAEDDSAQIRSFAPGLPSVGSWPAPGAPPHQTDAPVLLQMTSTGRQVVEIGDTGTVKLRDATTGRILRRIQGPAGMTPTTYDPSPLPPGYAAANAAATYAAVIDQDNSQVHVTDIAAGKVQVIHGKDASGVAFVRDKLLIQISSGVLEVWNASGRSRTATLRGVPDSVIGPVVNGVDTIVETDSDSTVTLIDYPSGHRLGTLPVPKGYKATSIGLEFAPGGKTLVSATEVSGDGAGLVDGGTVVGWRVDDDAWLGAACRSAGRDLTADQWRQYMGGPAPPELHCPAP</sequence>
<evidence type="ECO:0000313" key="1">
    <source>
        <dbReference type="EMBL" id="MFD1546421.1"/>
    </source>
</evidence>
<evidence type="ECO:0000313" key="2">
    <source>
        <dbReference type="Proteomes" id="UP001597097"/>
    </source>
</evidence>
<evidence type="ECO:0008006" key="3">
    <source>
        <dbReference type="Google" id="ProtNLM"/>
    </source>
</evidence>
<accession>A0ABW4GWB2</accession>
<dbReference type="RefSeq" id="WP_219535657.1">
    <property type="nucleotide sequence ID" value="NZ_JAHKRM010000027.1"/>
</dbReference>
<gene>
    <name evidence="1" type="ORF">ACFSJ0_55960</name>
</gene>